<sequence>MVNLLPLSATDGSLLDSAEAGRALVSLGSTPDSPRSLSLDQVMLKWSDALPELAAPVAPAQLAAMQRLVKRIAQLRSTNNQATDTPETLLPYVSSEAQEVLLQFGHTPCNSAVPSEATVGQTAGLQPEKVQLLKKLIPYWLWSIARSTHETVQLIEGVTADVEQGDQTWQAGIVRLVVMLELKTERGVAKLDLVTEQPTLALLHNSRIQIQASLLTPQPTAASVLLQQLTAQIIATEPALTPFFHGLTADWLIPQFDWQSGNVSLQLGLEFSPSPISSSESTGPPLLLRFSHPAWLEQHITSAVEHQLTQLLAHCRLAAPSRADALMAIVQQGCTAIDQLQFSLSLASRTFAQQSLPLDELGLRLLWGINRTAYEVMQFTSGVRVNLWQPQQAQSNGILRFVVQLVIRTPMQEQQFDLVRRALGSPPASPIAAAIVQSSEHEWCLQPTLLTHLEARLWQQIEHNAPELALLRSDTEVNIKTDGAIWQSGVIQLQTAFEFIAH</sequence>
<protein>
    <submittedName>
        <fullName evidence="1">Uncharacterized protein</fullName>
    </submittedName>
</protein>
<name>A0AA96WC33_9CYAN</name>
<evidence type="ECO:0000313" key="1">
    <source>
        <dbReference type="EMBL" id="WNZ22369.1"/>
    </source>
</evidence>
<accession>A0AA96WC33</accession>
<dbReference type="AlphaFoldDB" id="A0AA96WC33"/>
<proteinExistence type="predicted"/>
<organism evidence="1">
    <name type="scientific">Leptolyngbya sp. NK1-12</name>
    <dbReference type="NCBI Taxonomy" id="2547451"/>
    <lineage>
        <taxon>Bacteria</taxon>
        <taxon>Bacillati</taxon>
        <taxon>Cyanobacteriota</taxon>
        <taxon>Cyanophyceae</taxon>
        <taxon>Leptolyngbyales</taxon>
        <taxon>Leptolyngbyaceae</taxon>
        <taxon>Leptolyngbya group</taxon>
        <taxon>Leptolyngbya</taxon>
    </lineage>
</organism>
<dbReference type="EMBL" id="CP053586">
    <property type="protein sequence ID" value="WNZ22369.1"/>
    <property type="molecule type" value="Genomic_DNA"/>
</dbReference>
<gene>
    <name evidence="1" type="ORF">HJG54_05460</name>
</gene>
<dbReference type="RefSeq" id="WP_316433803.1">
    <property type="nucleotide sequence ID" value="NZ_CP053586.1"/>
</dbReference>
<reference evidence="1" key="1">
    <citation type="submission" date="2020-05" db="EMBL/GenBank/DDBJ databases">
        <authorList>
            <person name="Zhu T."/>
            <person name="Keshari N."/>
            <person name="Lu X."/>
        </authorList>
    </citation>
    <scope>NUCLEOTIDE SEQUENCE</scope>
    <source>
        <strain evidence="1">NK1-12</strain>
    </source>
</reference>